<gene>
    <name evidence="3" type="ORF">EZS28_016098</name>
</gene>
<dbReference type="AlphaFoldDB" id="A0A5J4W0J9"/>
<reference evidence="3 4" key="1">
    <citation type="submission" date="2019-03" db="EMBL/GenBank/DDBJ databases">
        <title>Single cell metagenomics reveals metabolic interactions within the superorganism composed of flagellate Streblomastix strix and complex community of Bacteroidetes bacteria on its surface.</title>
        <authorList>
            <person name="Treitli S.C."/>
            <person name="Kolisko M."/>
            <person name="Husnik F."/>
            <person name="Keeling P."/>
            <person name="Hampl V."/>
        </authorList>
    </citation>
    <scope>NUCLEOTIDE SEQUENCE [LARGE SCALE GENOMIC DNA]</scope>
    <source>
        <strain evidence="3">ST1C</strain>
    </source>
</reference>
<accession>A0A5J4W0J9</accession>
<proteinExistence type="predicted"/>
<sequence length="363" mass="40777">MSVSQQSVGDRVAELRSVLQSKDDELAQLRNEAVERSFLEKKLSTLQAIRENEKKRFMDEIDELKSRLANEQDRKYLLEAKTQDKAKKTASAQGDLTQSIAAITKENQRLLRELEFQGENSDLLLRENARLNKVVQSLQVESSLQKTAVQELTRKCKIKEKIIEAMKMSSNSNGSQSREIAAGVGQDGDRKQRQLNERDEDEDGDEEDMDDGVNEDGQLPRRKKGRGKAVKSAFINRYKFYVNELQNIWEKINSTDFHNLRETAATIGAMVVSGEKKSKRIPGQSTLSGSSTQTKISGESNQVLNDRLIALVEEKQQELTQIASDIYKLLESVDDEKNALEGIYTGVGGLPPNHILVANVSSF</sequence>
<evidence type="ECO:0000256" key="2">
    <source>
        <dbReference type="SAM" id="MobiDB-lite"/>
    </source>
</evidence>
<feature type="region of interest" description="Disordered" evidence="2">
    <location>
        <begin position="167"/>
        <end position="226"/>
    </location>
</feature>
<feature type="compositionally biased region" description="Polar residues" evidence="2">
    <location>
        <begin position="168"/>
        <end position="178"/>
    </location>
</feature>
<feature type="coiled-coil region" evidence="1">
    <location>
        <begin position="12"/>
        <end position="120"/>
    </location>
</feature>
<evidence type="ECO:0000313" key="4">
    <source>
        <dbReference type="Proteomes" id="UP000324800"/>
    </source>
</evidence>
<dbReference type="EMBL" id="SNRW01004010">
    <property type="protein sequence ID" value="KAA6388375.1"/>
    <property type="molecule type" value="Genomic_DNA"/>
</dbReference>
<name>A0A5J4W0J9_9EUKA</name>
<evidence type="ECO:0000256" key="1">
    <source>
        <dbReference type="SAM" id="Coils"/>
    </source>
</evidence>
<feature type="compositionally biased region" description="Basic and acidic residues" evidence="2">
    <location>
        <begin position="187"/>
        <end position="197"/>
    </location>
</feature>
<dbReference type="Proteomes" id="UP000324800">
    <property type="component" value="Unassembled WGS sequence"/>
</dbReference>
<dbReference type="OrthoDB" id="10590744at2759"/>
<evidence type="ECO:0008006" key="5">
    <source>
        <dbReference type="Google" id="ProtNLM"/>
    </source>
</evidence>
<feature type="compositionally biased region" description="Acidic residues" evidence="2">
    <location>
        <begin position="198"/>
        <end position="214"/>
    </location>
</feature>
<evidence type="ECO:0000313" key="3">
    <source>
        <dbReference type="EMBL" id="KAA6388375.1"/>
    </source>
</evidence>
<keyword evidence="1" id="KW-0175">Coiled coil</keyword>
<protein>
    <recommendedName>
        <fullName evidence="5">Cilia- and flagella-associated protein 157</fullName>
    </recommendedName>
</protein>
<comment type="caution">
    <text evidence="3">The sequence shown here is derived from an EMBL/GenBank/DDBJ whole genome shotgun (WGS) entry which is preliminary data.</text>
</comment>
<organism evidence="3 4">
    <name type="scientific">Streblomastix strix</name>
    <dbReference type="NCBI Taxonomy" id="222440"/>
    <lineage>
        <taxon>Eukaryota</taxon>
        <taxon>Metamonada</taxon>
        <taxon>Preaxostyla</taxon>
        <taxon>Oxymonadida</taxon>
        <taxon>Streblomastigidae</taxon>
        <taxon>Streblomastix</taxon>
    </lineage>
</organism>